<dbReference type="PROSITE" id="PS51078">
    <property type="entry name" value="ICLR_ED"/>
    <property type="match status" value="1"/>
</dbReference>
<dbReference type="Gene3D" id="1.10.10.10">
    <property type="entry name" value="Winged helix-like DNA-binding domain superfamily/Winged helix DNA-binding domain"/>
    <property type="match status" value="1"/>
</dbReference>
<organism evidence="6 7">
    <name type="scientific">Enteractinococcus helveticum</name>
    <dbReference type="NCBI Taxonomy" id="1837282"/>
    <lineage>
        <taxon>Bacteria</taxon>
        <taxon>Bacillati</taxon>
        <taxon>Actinomycetota</taxon>
        <taxon>Actinomycetes</taxon>
        <taxon>Micrococcales</taxon>
        <taxon>Micrococcaceae</taxon>
    </lineage>
</organism>
<dbReference type="PROSITE" id="PS51077">
    <property type="entry name" value="HTH_ICLR"/>
    <property type="match status" value="1"/>
</dbReference>
<reference evidence="6 7" key="1">
    <citation type="submission" date="2016-04" db="EMBL/GenBank/DDBJ databases">
        <title>First whole genome shotgun sequence of the bacterium Enteractinococcus sp. strain UASWS1574.</title>
        <authorList>
            <person name="Crovadore J."/>
            <person name="Chablais R."/>
            <person name="Lefort F."/>
        </authorList>
    </citation>
    <scope>NUCLEOTIDE SEQUENCE [LARGE SCALE GENOMIC DNA]</scope>
    <source>
        <strain evidence="6 7">UASWS1574</strain>
    </source>
</reference>
<dbReference type="EMBL" id="LXEY01000116">
    <property type="protein sequence ID" value="OAV51217.1"/>
    <property type="molecule type" value="Genomic_DNA"/>
</dbReference>
<sequence>MDNPSGVGVIDRSIRILTRLEEGPATLLELVEATGIARPTVHRLAAALIHHRIVARDEMSRYVLGKRLNELATAAGTDRLTSLAEPVLNWLRETTGESAQIFRAYGQSRVCVASVERPIGLRDSIPVGTEFSMKAGSAAQVLLAWQDHLSLAGGLQEAAFSSATLASVRRRGWAQSVGEREAGVASVSAPVRNGQGPVIAALSISGPVERLTRNPGRYHGSTVVTAANRLSKIIEYEG</sequence>
<dbReference type="InterPro" id="IPR050707">
    <property type="entry name" value="HTH_MetabolicPath_Reg"/>
</dbReference>
<keyword evidence="2" id="KW-0238">DNA-binding</keyword>
<evidence type="ECO:0000313" key="7">
    <source>
        <dbReference type="Proteomes" id="UP000078292"/>
    </source>
</evidence>
<dbReference type="InterPro" id="IPR036390">
    <property type="entry name" value="WH_DNA-bd_sf"/>
</dbReference>
<keyword evidence="7" id="KW-1185">Reference proteome</keyword>
<dbReference type="GO" id="GO:0045892">
    <property type="term" value="P:negative regulation of DNA-templated transcription"/>
    <property type="evidence" value="ECO:0007669"/>
    <property type="project" value="TreeGrafter"/>
</dbReference>
<dbReference type="InterPro" id="IPR036388">
    <property type="entry name" value="WH-like_DNA-bd_sf"/>
</dbReference>
<evidence type="ECO:0000256" key="2">
    <source>
        <dbReference type="ARBA" id="ARBA00023125"/>
    </source>
</evidence>
<evidence type="ECO:0000259" key="5">
    <source>
        <dbReference type="PROSITE" id="PS51078"/>
    </source>
</evidence>
<dbReference type="GO" id="GO:0003677">
    <property type="term" value="F:DNA binding"/>
    <property type="evidence" value="ECO:0007669"/>
    <property type="project" value="UniProtKB-KW"/>
</dbReference>
<accession>A0A1B7LUT1</accession>
<evidence type="ECO:0000313" key="6">
    <source>
        <dbReference type="EMBL" id="OAV51217.1"/>
    </source>
</evidence>
<dbReference type="SUPFAM" id="SSF55781">
    <property type="entry name" value="GAF domain-like"/>
    <property type="match status" value="1"/>
</dbReference>
<dbReference type="STRING" id="1837282.A6F49_02220"/>
<dbReference type="InterPro" id="IPR029016">
    <property type="entry name" value="GAF-like_dom_sf"/>
</dbReference>
<dbReference type="PANTHER" id="PTHR30136:SF39">
    <property type="entry name" value="TRANSCRIPTIONAL REGULATORY PROTEIN"/>
    <property type="match status" value="1"/>
</dbReference>
<dbReference type="Gene3D" id="3.30.450.40">
    <property type="match status" value="1"/>
</dbReference>
<dbReference type="InterPro" id="IPR014757">
    <property type="entry name" value="Tscrpt_reg_IclR_C"/>
</dbReference>
<dbReference type="SUPFAM" id="SSF46785">
    <property type="entry name" value="Winged helix' DNA-binding domain"/>
    <property type="match status" value="1"/>
</dbReference>
<evidence type="ECO:0000259" key="4">
    <source>
        <dbReference type="PROSITE" id="PS51077"/>
    </source>
</evidence>
<evidence type="ECO:0000256" key="3">
    <source>
        <dbReference type="ARBA" id="ARBA00023163"/>
    </source>
</evidence>
<protein>
    <submittedName>
        <fullName evidence="6">IclR family transcriptional regulator</fullName>
    </submittedName>
</protein>
<feature type="domain" description="IclR-ED" evidence="5">
    <location>
        <begin position="67"/>
        <end position="236"/>
    </location>
</feature>
<dbReference type="OrthoDB" id="4319317at2"/>
<evidence type="ECO:0000256" key="1">
    <source>
        <dbReference type="ARBA" id="ARBA00023015"/>
    </source>
</evidence>
<dbReference type="GO" id="GO:0003700">
    <property type="term" value="F:DNA-binding transcription factor activity"/>
    <property type="evidence" value="ECO:0007669"/>
    <property type="project" value="TreeGrafter"/>
</dbReference>
<keyword evidence="1" id="KW-0805">Transcription regulation</keyword>
<dbReference type="Pfam" id="PF01614">
    <property type="entry name" value="IclR_C"/>
    <property type="match status" value="1"/>
</dbReference>
<gene>
    <name evidence="6" type="ORF">A6F49_02220</name>
</gene>
<dbReference type="PANTHER" id="PTHR30136">
    <property type="entry name" value="HELIX-TURN-HELIX TRANSCRIPTIONAL REGULATOR, ICLR FAMILY"/>
    <property type="match status" value="1"/>
</dbReference>
<feature type="domain" description="HTH iclR-type" evidence="4">
    <location>
        <begin position="7"/>
        <end position="66"/>
    </location>
</feature>
<proteinExistence type="predicted"/>
<dbReference type="Proteomes" id="UP000078292">
    <property type="component" value="Unassembled WGS sequence"/>
</dbReference>
<dbReference type="AlphaFoldDB" id="A0A1B7LUT1"/>
<dbReference type="SMART" id="SM00346">
    <property type="entry name" value="HTH_ICLR"/>
    <property type="match status" value="1"/>
</dbReference>
<keyword evidence="3" id="KW-0804">Transcription</keyword>
<dbReference type="InterPro" id="IPR005471">
    <property type="entry name" value="Tscrpt_reg_IclR_N"/>
</dbReference>
<name>A0A1B7LUT1_9MICC</name>
<dbReference type="Pfam" id="PF09339">
    <property type="entry name" value="HTH_IclR"/>
    <property type="match status" value="1"/>
</dbReference>
<dbReference type="RefSeq" id="WP_043055774.1">
    <property type="nucleotide sequence ID" value="NZ_LXEY01000116.1"/>
</dbReference>
<comment type="caution">
    <text evidence="6">The sequence shown here is derived from an EMBL/GenBank/DDBJ whole genome shotgun (WGS) entry which is preliminary data.</text>
</comment>